<protein>
    <recommendedName>
        <fullName evidence="4">Bromo domain-containing protein</fullName>
    </recommendedName>
</protein>
<evidence type="ECO:0000256" key="3">
    <source>
        <dbReference type="SAM" id="MobiDB-lite"/>
    </source>
</evidence>
<keyword evidence="6" id="KW-1185">Reference proteome</keyword>
<evidence type="ECO:0000256" key="1">
    <source>
        <dbReference type="ARBA" id="ARBA00023117"/>
    </source>
</evidence>
<comment type="caution">
    <text evidence="5">The sequence shown here is derived from an EMBL/GenBank/DDBJ whole genome shotgun (WGS) entry which is preliminary data.</text>
</comment>
<dbReference type="EMBL" id="ASPP01027292">
    <property type="protein sequence ID" value="ETO06273.1"/>
    <property type="molecule type" value="Genomic_DNA"/>
</dbReference>
<evidence type="ECO:0000259" key="4">
    <source>
        <dbReference type="PROSITE" id="PS50014"/>
    </source>
</evidence>
<feature type="non-terminal residue" evidence="5">
    <location>
        <position position="1"/>
    </location>
</feature>
<feature type="region of interest" description="Disordered" evidence="3">
    <location>
        <begin position="32"/>
        <end position="92"/>
    </location>
</feature>
<dbReference type="SUPFAM" id="SSF47370">
    <property type="entry name" value="Bromodomain"/>
    <property type="match status" value="1"/>
</dbReference>
<dbReference type="InterPro" id="IPR036427">
    <property type="entry name" value="Bromodomain-like_sf"/>
</dbReference>
<dbReference type="AlphaFoldDB" id="X6LWG2"/>
<evidence type="ECO:0000313" key="5">
    <source>
        <dbReference type="EMBL" id="ETO06273.1"/>
    </source>
</evidence>
<organism evidence="5 6">
    <name type="scientific">Reticulomyxa filosa</name>
    <dbReference type="NCBI Taxonomy" id="46433"/>
    <lineage>
        <taxon>Eukaryota</taxon>
        <taxon>Sar</taxon>
        <taxon>Rhizaria</taxon>
        <taxon>Retaria</taxon>
        <taxon>Foraminifera</taxon>
        <taxon>Monothalamids</taxon>
        <taxon>Reticulomyxidae</taxon>
        <taxon>Reticulomyxa</taxon>
    </lineage>
</organism>
<dbReference type="PROSITE" id="PS50014">
    <property type="entry name" value="BROMODOMAIN_2"/>
    <property type="match status" value="1"/>
</dbReference>
<dbReference type="Proteomes" id="UP000023152">
    <property type="component" value="Unassembled WGS sequence"/>
</dbReference>
<evidence type="ECO:0000256" key="2">
    <source>
        <dbReference type="PROSITE-ProRule" id="PRU00035"/>
    </source>
</evidence>
<dbReference type="InterPro" id="IPR001487">
    <property type="entry name" value="Bromodomain"/>
</dbReference>
<keyword evidence="1 2" id="KW-0103">Bromodomain</keyword>
<dbReference type="Gene3D" id="1.20.920.10">
    <property type="entry name" value="Bromodomain-like"/>
    <property type="match status" value="1"/>
</dbReference>
<feature type="compositionally biased region" description="Low complexity" evidence="3">
    <location>
        <begin position="54"/>
        <end position="64"/>
    </location>
</feature>
<evidence type="ECO:0000313" key="6">
    <source>
        <dbReference type="Proteomes" id="UP000023152"/>
    </source>
</evidence>
<gene>
    <name evidence="5" type="ORF">RFI_31123</name>
</gene>
<accession>X6LWG2</accession>
<dbReference type="PANTHER" id="PTHR45926">
    <property type="entry name" value="OSJNBA0053K19.4 PROTEIN"/>
    <property type="match status" value="1"/>
</dbReference>
<name>X6LWG2_RETFI</name>
<dbReference type="Pfam" id="PF00439">
    <property type="entry name" value="Bromodomain"/>
    <property type="match status" value="1"/>
</dbReference>
<dbReference type="PRINTS" id="PR00503">
    <property type="entry name" value="BROMODOMAIN"/>
</dbReference>
<proteinExistence type="predicted"/>
<feature type="domain" description="Bromo" evidence="4">
    <location>
        <begin position="104"/>
        <end position="176"/>
    </location>
</feature>
<reference evidence="5 6" key="1">
    <citation type="journal article" date="2013" name="Curr. Biol.">
        <title>The Genome of the Foraminiferan Reticulomyxa filosa.</title>
        <authorList>
            <person name="Glockner G."/>
            <person name="Hulsmann N."/>
            <person name="Schleicher M."/>
            <person name="Noegel A.A."/>
            <person name="Eichinger L."/>
            <person name="Gallinger C."/>
            <person name="Pawlowski J."/>
            <person name="Sierra R."/>
            <person name="Euteneuer U."/>
            <person name="Pillet L."/>
            <person name="Moustafa A."/>
            <person name="Platzer M."/>
            <person name="Groth M."/>
            <person name="Szafranski K."/>
            <person name="Schliwa M."/>
        </authorList>
    </citation>
    <scope>NUCLEOTIDE SEQUENCE [LARGE SCALE GENOMIC DNA]</scope>
</reference>
<dbReference type="OrthoDB" id="784962at2759"/>
<dbReference type="SMART" id="SM00297">
    <property type="entry name" value="BROMO"/>
    <property type="match status" value="1"/>
</dbReference>
<sequence>FQTRTSLTLFDWLQIANNPSNNDDEYLKEPIEHASNSNNNNDRSRKGKRANTGDSNDSNSNNNSARQDHLEANEKKKKPVVTRTNWGDTEEMESDVAVATKNANMANHYKPELEHCNCYSRIHKHYCNILKRPMDLSTINEKMKNGKYTDAAMFAKGVRKVWKHYLTFNTSGSPLYCVTDNLSKQFKKKFSRVLKYQTNGAYVRAEINTKTIISTIKNEEFMP</sequence>